<keyword evidence="2" id="KW-0408">Iron</keyword>
<dbReference type="InterPro" id="IPR036396">
    <property type="entry name" value="Cyt_P450_sf"/>
</dbReference>
<sequence length="378" mass="42286">MRDLDEMYQLYGELRSCPVSHSEAQGGFYWLSRYQDVRAAALDYKQFSSGLKGVRLPADVSTGRLPSIEMDPPEQGFWRRLYMEAVTPAKLKWVVPRLEALADGLIDRFASAGECDLVQEFTRPLPVLGICETIGMTGVSVERIHELADRFTQSDVATQGAVMQQIGMTVLQEITERRERPREDYLTRIAQVEFEGRLLTDGELATFMTGFFVAGHETTTSALGTLLLHTLPNPDLRARMLADDKVMTAAIEESVRLFSPFQAFHRTTTAQGEVGEATIPADETVRLCWGAANRDPEVFDRPEEFDPDRAFTTHLGFGFGRHVCLGAPLARVEMTIAFRQLLRRLPDVQLVESGPDYHVEAGTLIAPKTCRVTFTPKP</sequence>
<gene>
    <name evidence="3" type="ORF">Strvi_4588</name>
</gene>
<name>G2P509_STRV4</name>
<protein>
    <submittedName>
        <fullName evidence="3">Cytochrome P450</fullName>
    </submittedName>
</protein>
<dbReference type="GO" id="GO:0004497">
    <property type="term" value="F:monooxygenase activity"/>
    <property type="evidence" value="ECO:0007669"/>
    <property type="project" value="UniProtKB-KW"/>
</dbReference>
<dbReference type="EMBL" id="CP002994">
    <property type="protein sequence ID" value="AEM84186.1"/>
    <property type="molecule type" value="Genomic_DNA"/>
</dbReference>
<dbReference type="InterPro" id="IPR002397">
    <property type="entry name" value="Cyt_P450_B"/>
</dbReference>
<dbReference type="InterPro" id="IPR017972">
    <property type="entry name" value="Cyt_P450_CS"/>
</dbReference>
<dbReference type="KEGG" id="svl:Strvi_4588"/>
<dbReference type="Proteomes" id="UP000008703">
    <property type="component" value="Chromosome"/>
</dbReference>
<dbReference type="PRINTS" id="PR00385">
    <property type="entry name" value="P450"/>
</dbReference>
<dbReference type="SUPFAM" id="SSF48264">
    <property type="entry name" value="Cytochrome P450"/>
    <property type="match status" value="1"/>
</dbReference>
<evidence type="ECO:0000313" key="3">
    <source>
        <dbReference type="EMBL" id="AEM84186.1"/>
    </source>
</evidence>
<dbReference type="PROSITE" id="PS00086">
    <property type="entry name" value="CYTOCHROME_P450"/>
    <property type="match status" value="1"/>
</dbReference>
<keyword evidence="4" id="KW-1185">Reference proteome</keyword>
<dbReference type="Pfam" id="PF00067">
    <property type="entry name" value="p450"/>
    <property type="match status" value="1"/>
</dbReference>
<comment type="similarity">
    <text evidence="1 2">Belongs to the cytochrome P450 family.</text>
</comment>
<dbReference type="HOGENOM" id="CLU_033716_0_2_11"/>
<dbReference type="PANTHER" id="PTHR46696:SF6">
    <property type="entry name" value="P450, PUTATIVE (EUROFUNG)-RELATED"/>
    <property type="match status" value="1"/>
</dbReference>
<keyword evidence="2" id="KW-0560">Oxidoreductase</keyword>
<organism evidence="3 4">
    <name type="scientific">Streptomyces violaceusniger (strain Tu 4113)</name>
    <dbReference type="NCBI Taxonomy" id="653045"/>
    <lineage>
        <taxon>Bacteria</taxon>
        <taxon>Bacillati</taxon>
        <taxon>Actinomycetota</taxon>
        <taxon>Actinomycetes</taxon>
        <taxon>Kitasatosporales</taxon>
        <taxon>Streptomycetaceae</taxon>
        <taxon>Streptomyces</taxon>
        <taxon>Streptomyces violaceusniger group</taxon>
    </lineage>
</organism>
<reference evidence="3" key="1">
    <citation type="submission" date="2011-08" db="EMBL/GenBank/DDBJ databases">
        <title>Complete sequence of chromosome of Streptomyces violaceusniger Tu 4113.</title>
        <authorList>
            <consortium name="US DOE Joint Genome Institute"/>
            <person name="Lucas S."/>
            <person name="Han J."/>
            <person name="Lapidus A."/>
            <person name="Cheng J.-F."/>
            <person name="Goodwin L."/>
            <person name="Pitluck S."/>
            <person name="Peters L."/>
            <person name="Ivanova N."/>
            <person name="Daligault H."/>
            <person name="Detter J.C."/>
            <person name="Han C."/>
            <person name="Tapia R."/>
            <person name="Land M."/>
            <person name="Hauser L."/>
            <person name="Kyrpides N."/>
            <person name="Ivanova N."/>
            <person name="Pagani I."/>
            <person name="Hagen A."/>
            <person name="Katz L."/>
            <person name="Fiedler H.-P."/>
            <person name="Keasling J."/>
            <person name="Fortman J."/>
            <person name="Woyke T."/>
        </authorList>
    </citation>
    <scope>NUCLEOTIDE SEQUENCE [LARGE SCALE GENOMIC DNA]</scope>
    <source>
        <strain evidence="3">Tu 4113</strain>
    </source>
</reference>
<dbReference type="AlphaFoldDB" id="G2P509"/>
<dbReference type="eggNOG" id="COG2124">
    <property type="taxonomic scope" value="Bacteria"/>
</dbReference>
<dbReference type="GO" id="GO:0020037">
    <property type="term" value="F:heme binding"/>
    <property type="evidence" value="ECO:0007669"/>
    <property type="project" value="InterPro"/>
</dbReference>
<dbReference type="Gene3D" id="1.10.630.10">
    <property type="entry name" value="Cytochrome P450"/>
    <property type="match status" value="1"/>
</dbReference>
<keyword evidence="2" id="KW-0349">Heme</keyword>
<keyword evidence="2" id="KW-0503">Monooxygenase</keyword>
<dbReference type="GO" id="GO:0005506">
    <property type="term" value="F:iron ion binding"/>
    <property type="evidence" value="ECO:0007669"/>
    <property type="project" value="InterPro"/>
</dbReference>
<keyword evidence="2" id="KW-0479">Metal-binding</keyword>
<dbReference type="PANTHER" id="PTHR46696">
    <property type="entry name" value="P450, PUTATIVE (EUROFUNG)-RELATED"/>
    <property type="match status" value="1"/>
</dbReference>
<evidence type="ECO:0000256" key="1">
    <source>
        <dbReference type="ARBA" id="ARBA00010617"/>
    </source>
</evidence>
<evidence type="ECO:0000256" key="2">
    <source>
        <dbReference type="RuleBase" id="RU000461"/>
    </source>
</evidence>
<accession>G2P509</accession>
<dbReference type="PRINTS" id="PR00359">
    <property type="entry name" value="BP450"/>
</dbReference>
<dbReference type="GO" id="GO:0016705">
    <property type="term" value="F:oxidoreductase activity, acting on paired donors, with incorporation or reduction of molecular oxygen"/>
    <property type="evidence" value="ECO:0007669"/>
    <property type="project" value="InterPro"/>
</dbReference>
<dbReference type="InterPro" id="IPR001128">
    <property type="entry name" value="Cyt_P450"/>
</dbReference>
<proteinExistence type="inferred from homology"/>
<evidence type="ECO:0000313" key="4">
    <source>
        <dbReference type="Proteomes" id="UP000008703"/>
    </source>
</evidence>